<evidence type="ECO:0000313" key="2">
    <source>
        <dbReference type="EMBL" id="GAA1979155.1"/>
    </source>
</evidence>
<comment type="caution">
    <text evidence="2">The sequence shown here is derived from an EMBL/GenBank/DDBJ whole genome shotgun (WGS) entry which is preliminary data.</text>
</comment>
<protein>
    <submittedName>
        <fullName evidence="2">Uncharacterized protein</fullName>
    </submittedName>
</protein>
<dbReference type="EMBL" id="BAAAOH010000001">
    <property type="protein sequence ID" value="GAA1979155.1"/>
    <property type="molecule type" value="Genomic_DNA"/>
</dbReference>
<accession>A0ABP5DHZ0</accession>
<reference evidence="3" key="1">
    <citation type="journal article" date="2019" name="Int. J. Syst. Evol. Microbiol.">
        <title>The Global Catalogue of Microorganisms (GCM) 10K type strain sequencing project: providing services to taxonomists for standard genome sequencing and annotation.</title>
        <authorList>
            <consortium name="The Broad Institute Genomics Platform"/>
            <consortium name="The Broad Institute Genome Sequencing Center for Infectious Disease"/>
            <person name="Wu L."/>
            <person name="Ma J."/>
        </authorList>
    </citation>
    <scope>NUCLEOTIDE SEQUENCE [LARGE SCALE GENOMIC DNA]</scope>
    <source>
        <strain evidence="3">JCM 14902</strain>
    </source>
</reference>
<organism evidence="2 3">
    <name type="scientific">Microbacterium pumilum</name>
    <dbReference type="NCBI Taxonomy" id="344165"/>
    <lineage>
        <taxon>Bacteria</taxon>
        <taxon>Bacillati</taxon>
        <taxon>Actinomycetota</taxon>
        <taxon>Actinomycetes</taxon>
        <taxon>Micrococcales</taxon>
        <taxon>Microbacteriaceae</taxon>
        <taxon>Microbacterium</taxon>
    </lineage>
</organism>
<keyword evidence="3" id="KW-1185">Reference proteome</keyword>
<proteinExistence type="predicted"/>
<dbReference type="Proteomes" id="UP001500326">
    <property type="component" value="Unassembled WGS sequence"/>
</dbReference>
<feature type="region of interest" description="Disordered" evidence="1">
    <location>
        <begin position="319"/>
        <end position="339"/>
    </location>
</feature>
<sequence length="339" mass="38056">MGEDPPSHRADPEKLREYELYDRCVDVVSAFHWFFTGTKEMPSVVAHFERYPTVEVTVDGEVRAVTPDFTVLFKDGTGLVAEIANIALAEKSVEGLCKQLHHYSQLQALPGPEGKPVPVSAVDVMFLSPIKTGADAARRVFSERLDNAEHWYKPTERPVLIQFAQQSSEYVFQPWPDPKLNGNLRPHGSSTLTAMEFNQLTIRPEFFADNKVQFAFCNDPIPALYLATRLVVSVFPTLQREWGKVLETTTVDLVAALRRQYGHGKTADVVRAMELLKVAGLVSSKDGNSWRVLRGSVSLSREDIHISIATRVAKPLRRSQSLSRNRCSDRRLYSTTPNS</sequence>
<evidence type="ECO:0000256" key="1">
    <source>
        <dbReference type="SAM" id="MobiDB-lite"/>
    </source>
</evidence>
<dbReference type="RefSeq" id="WP_344059226.1">
    <property type="nucleotide sequence ID" value="NZ_BAAAOH010000001.1"/>
</dbReference>
<gene>
    <name evidence="2" type="ORF">GCM10009777_10570</name>
</gene>
<name>A0ABP5DHZ0_9MICO</name>
<evidence type="ECO:0000313" key="3">
    <source>
        <dbReference type="Proteomes" id="UP001500326"/>
    </source>
</evidence>